<protein>
    <submittedName>
        <fullName evidence="5">Acetolactate synthase-1/2/3 large subunit</fullName>
        <ecNumber evidence="5">2.2.1.6</ecNumber>
    </submittedName>
</protein>
<gene>
    <name evidence="5" type="ORF">FHS31_002849</name>
</gene>
<dbReference type="Proteomes" id="UP000727456">
    <property type="component" value="Unassembled WGS sequence"/>
</dbReference>
<evidence type="ECO:0000256" key="1">
    <source>
        <dbReference type="ARBA" id="ARBA00007812"/>
    </source>
</evidence>
<dbReference type="Gene3D" id="3.40.50.970">
    <property type="match status" value="2"/>
</dbReference>
<evidence type="ECO:0000313" key="5">
    <source>
        <dbReference type="EMBL" id="NIJ09217.1"/>
    </source>
</evidence>
<dbReference type="CDD" id="cd07035">
    <property type="entry name" value="TPP_PYR_POX_like"/>
    <property type="match status" value="1"/>
</dbReference>
<keyword evidence="6" id="KW-1185">Reference proteome</keyword>
<dbReference type="Pfam" id="PF02776">
    <property type="entry name" value="TPP_enzyme_N"/>
    <property type="match status" value="1"/>
</dbReference>
<evidence type="ECO:0000259" key="3">
    <source>
        <dbReference type="Pfam" id="PF02775"/>
    </source>
</evidence>
<keyword evidence="2" id="KW-0786">Thiamine pyrophosphate</keyword>
<keyword evidence="5" id="KW-0808">Transferase</keyword>
<dbReference type="GO" id="GO:0003984">
    <property type="term" value="F:acetolactate synthase activity"/>
    <property type="evidence" value="ECO:0007669"/>
    <property type="project" value="UniProtKB-EC"/>
</dbReference>
<dbReference type="EMBL" id="JAAOZC010000009">
    <property type="protein sequence ID" value="NIJ09217.1"/>
    <property type="molecule type" value="Genomic_DNA"/>
</dbReference>
<reference evidence="5 6" key="1">
    <citation type="submission" date="2020-03" db="EMBL/GenBank/DDBJ databases">
        <title>Genomic Encyclopedia of Type Strains, Phase III (KMG-III): the genomes of soil and plant-associated and newly described type strains.</title>
        <authorList>
            <person name="Whitman W."/>
        </authorList>
    </citation>
    <scope>NUCLEOTIDE SEQUENCE [LARGE SCALE GENOMIC DNA]</scope>
    <source>
        <strain evidence="5 6">CECT 8804</strain>
    </source>
</reference>
<dbReference type="PANTHER" id="PTHR18968">
    <property type="entry name" value="THIAMINE PYROPHOSPHATE ENZYMES"/>
    <property type="match status" value="1"/>
</dbReference>
<evidence type="ECO:0000259" key="4">
    <source>
        <dbReference type="Pfam" id="PF02776"/>
    </source>
</evidence>
<name>A0ABX0TUL3_9SPHN</name>
<feature type="domain" description="Thiamine pyrophosphate enzyme TPP-binding" evidence="3">
    <location>
        <begin position="424"/>
        <end position="561"/>
    </location>
</feature>
<comment type="similarity">
    <text evidence="1">Belongs to the TPP enzyme family.</text>
</comment>
<dbReference type="Gene3D" id="3.40.50.1220">
    <property type="entry name" value="TPP-binding domain"/>
    <property type="match status" value="1"/>
</dbReference>
<dbReference type="InterPro" id="IPR012001">
    <property type="entry name" value="Thiamin_PyroP_enz_TPP-bd_dom"/>
</dbReference>
<dbReference type="PANTHER" id="PTHR18968:SF13">
    <property type="entry name" value="ACETOLACTATE SYNTHASE CATALYTIC SUBUNIT, MITOCHONDRIAL"/>
    <property type="match status" value="1"/>
</dbReference>
<proteinExistence type="inferred from homology"/>
<dbReference type="Pfam" id="PF02775">
    <property type="entry name" value="TPP_enzyme_C"/>
    <property type="match status" value="1"/>
</dbReference>
<comment type="caution">
    <text evidence="5">The sequence shown here is derived from an EMBL/GenBank/DDBJ whole genome shotgun (WGS) entry which is preliminary data.</text>
</comment>
<accession>A0ABX0TUL3</accession>
<feature type="domain" description="Thiamine pyrophosphate enzyme N-terminal TPP-binding" evidence="4">
    <location>
        <begin position="20"/>
        <end position="146"/>
    </location>
</feature>
<sequence>MDREAATLVPELATAHSESVAETFLAMLKQKGIDYLFVNSGTDAAPIAEAYARQHLSGLDFPQPIIGTHENLVVGMAHGHTMVTGKPQAVMVHVSVGAANAVCGIMNAKRDEVPMLFIAGRSPLYEKGPLGARSGAIHWAQEMYDQGGMVRELVKWDYELRSGIHVEDVLDRALAITQAAPAGPVYLTLPREVLAEVTDSAPVAGSAVVVPLPPAPDPVGVAALAEMIAAARCPILVTSASGRDTATVVPLEAFCARFGIGIVEAKSRYVCATADHPYHLGQNLHSYLGEADLLICLESDVPWLPETREPDPATRIVHIGVDPLFQDYPIRGFRSDLSITSSAAKLFPVLTEALAAIDTADAATHRKDAVAALSAQRQTRRAKRLAPLATVPQMTKDWLNLCLNEALDDQVILVNEYWVDREIFDAKAAGSFFMHSPAAGLGWGMPAAIGAAIAAPTRTVVATMGDGSYLFCNPGACHQASAMHDAPFLTIICNNARWAAVQQSTIGVYPGGHAARGPKPAPLSDLSPVPDFEKYVEASGGYAERVTDPTALVVAIRRGLEVVRRERRQAMINIICD</sequence>
<dbReference type="RefSeq" id="WP_167074629.1">
    <property type="nucleotide sequence ID" value="NZ_JAAOZC010000009.1"/>
</dbReference>
<dbReference type="InterPro" id="IPR029035">
    <property type="entry name" value="DHS-like_NAD/FAD-binding_dom"/>
</dbReference>
<evidence type="ECO:0000256" key="2">
    <source>
        <dbReference type="ARBA" id="ARBA00023052"/>
    </source>
</evidence>
<organism evidence="5 6">
    <name type="scientific">Sphingomonas vulcanisoli</name>
    <dbReference type="NCBI Taxonomy" id="1658060"/>
    <lineage>
        <taxon>Bacteria</taxon>
        <taxon>Pseudomonadati</taxon>
        <taxon>Pseudomonadota</taxon>
        <taxon>Alphaproteobacteria</taxon>
        <taxon>Sphingomonadales</taxon>
        <taxon>Sphingomonadaceae</taxon>
        <taxon>Sphingomonas</taxon>
    </lineage>
</organism>
<evidence type="ECO:0000313" key="6">
    <source>
        <dbReference type="Proteomes" id="UP000727456"/>
    </source>
</evidence>
<dbReference type="InterPro" id="IPR045229">
    <property type="entry name" value="TPP_enz"/>
</dbReference>
<dbReference type="SUPFAM" id="SSF52467">
    <property type="entry name" value="DHS-like NAD/FAD-binding domain"/>
    <property type="match status" value="1"/>
</dbReference>
<dbReference type="CDD" id="cd02002">
    <property type="entry name" value="TPP_BFDC"/>
    <property type="match status" value="1"/>
</dbReference>
<dbReference type="EC" id="2.2.1.6" evidence="5"/>
<dbReference type="InterPro" id="IPR029061">
    <property type="entry name" value="THDP-binding"/>
</dbReference>
<dbReference type="NCBIfam" id="NF006203">
    <property type="entry name" value="PRK08327.1"/>
    <property type="match status" value="1"/>
</dbReference>
<dbReference type="SUPFAM" id="SSF52518">
    <property type="entry name" value="Thiamin diphosphate-binding fold (THDP-binding)"/>
    <property type="match status" value="2"/>
</dbReference>
<dbReference type="InterPro" id="IPR011766">
    <property type="entry name" value="TPP_enzyme_TPP-bd"/>
</dbReference>